<organism evidence="1 2">
    <name type="scientific">Lysinibacillus halotolerans</name>
    <dbReference type="NCBI Taxonomy" id="1368476"/>
    <lineage>
        <taxon>Bacteria</taxon>
        <taxon>Bacillati</taxon>
        <taxon>Bacillota</taxon>
        <taxon>Bacilli</taxon>
        <taxon>Bacillales</taxon>
        <taxon>Bacillaceae</taxon>
        <taxon>Lysinibacillus</taxon>
    </lineage>
</organism>
<dbReference type="Proteomes" id="UP000279909">
    <property type="component" value="Unassembled WGS sequence"/>
</dbReference>
<proteinExistence type="predicted"/>
<accession>A0A3M8HAF6</accession>
<dbReference type="AlphaFoldDB" id="A0A3M8HAF6"/>
<comment type="caution">
    <text evidence="1">The sequence shown here is derived from an EMBL/GenBank/DDBJ whole genome shotgun (WGS) entry which is preliminary data.</text>
</comment>
<reference evidence="1 2" key="1">
    <citation type="journal article" date="2014" name="Int. J. Syst. Evol. Microbiol.">
        <title>Lysinibacillus halotolerans sp. nov., isolated from saline-alkaline soil.</title>
        <authorList>
            <person name="Kong D."/>
            <person name="Wang Y."/>
            <person name="Zhao B."/>
            <person name="Li Y."/>
            <person name="Song J."/>
            <person name="Zhai Y."/>
            <person name="Zhang C."/>
            <person name="Wang H."/>
            <person name="Chen X."/>
            <person name="Zhao B."/>
            <person name="Ruan Z."/>
        </authorList>
    </citation>
    <scope>NUCLEOTIDE SEQUENCE [LARGE SCALE GENOMIC DNA]</scope>
    <source>
        <strain evidence="1 2">MCCC 1A12703</strain>
    </source>
</reference>
<evidence type="ECO:0000313" key="1">
    <source>
        <dbReference type="EMBL" id="RNC99381.1"/>
    </source>
</evidence>
<dbReference type="EMBL" id="RHLQ01000015">
    <property type="protein sequence ID" value="RNC99381.1"/>
    <property type="molecule type" value="Genomic_DNA"/>
</dbReference>
<gene>
    <name evidence="1" type="ORF">EC501_07600</name>
</gene>
<name>A0A3M8HAF6_9BACI</name>
<evidence type="ECO:0000313" key="2">
    <source>
        <dbReference type="Proteomes" id="UP000279909"/>
    </source>
</evidence>
<keyword evidence="2" id="KW-1185">Reference proteome</keyword>
<evidence type="ECO:0008006" key="3">
    <source>
        <dbReference type="Google" id="ProtNLM"/>
    </source>
</evidence>
<protein>
    <recommendedName>
        <fullName evidence="3">DNA-binding protein</fullName>
    </recommendedName>
</protein>
<sequence>MKEECFNTVFLSQNEILKCLNVSNTFLNYLIEDKQFPNVIKEEGEWKLPIEDINHYKEHLKTLISSPCLTLKQAAKRLN</sequence>
<dbReference type="RefSeq" id="WP_122971704.1">
    <property type="nucleotide sequence ID" value="NZ_RHLQ01000015.1"/>
</dbReference>